<organism evidence="1 2">
    <name type="scientific">Streptacidiphilus cavernicola</name>
    <dbReference type="NCBI Taxonomy" id="3342716"/>
    <lineage>
        <taxon>Bacteria</taxon>
        <taxon>Bacillati</taxon>
        <taxon>Actinomycetota</taxon>
        <taxon>Actinomycetes</taxon>
        <taxon>Kitasatosporales</taxon>
        <taxon>Streptomycetaceae</taxon>
        <taxon>Streptacidiphilus</taxon>
    </lineage>
</organism>
<name>A0ABV6URZ1_9ACTN</name>
<accession>A0ABV6URZ1</accession>
<dbReference type="EMBL" id="JBHEZZ010000013">
    <property type="protein sequence ID" value="MFC1404238.1"/>
    <property type="molecule type" value="Genomic_DNA"/>
</dbReference>
<dbReference type="RefSeq" id="WP_030265816.1">
    <property type="nucleotide sequence ID" value="NZ_JBHEZZ010000013.1"/>
</dbReference>
<gene>
    <name evidence="1" type="ORF">ACEZDJ_23375</name>
</gene>
<evidence type="ECO:0000313" key="2">
    <source>
        <dbReference type="Proteomes" id="UP001592528"/>
    </source>
</evidence>
<reference evidence="1 2" key="1">
    <citation type="submission" date="2024-09" db="EMBL/GenBank/DDBJ databases">
        <authorList>
            <person name="Lee S.D."/>
        </authorList>
    </citation>
    <scope>NUCLEOTIDE SEQUENCE [LARGE SCALE GENOMIC DNA]</scope>
    <source>
        <strain evidence="1 2">N1-5</strain>
    </source>
</reference>
<sequence>MPNMETALKEAMSVEGALGVAIVDYSSGLALGTLGATKELDLNVAAAGNTDVVRAKMRTMEMLNLHNETIEDILITLTNQYHIIRPLTRHSSKGIFFYLALDRHRANLAMARHRMKQIEEHLEV</sequence>
<comment type="caution">
    <text evidence="1">The sequence shown here is derived from an EMBL/GenBank/DDBJ whole genome shotgun (WGS) entry which is preliminary data.</text>
</comment>
<dbReference type="Proteomes" id="UP001592528">
    <property type="component" value="Unassembled WGS sequence"/>
</dbReference>
<evidence type="ECO:0008006" key="3">
    <source>
        <dbReference type="Google" id="ProtNLM"/>
    </source>
</evidence>
<evidence type="ECO:0000313" key="1">
    <source>
        <dbReference type="EMBL" id="MFC1404238.1"/>
    </source>
</evidence>
<proteinExistence type="predicted"/>
<keyword evidence="2" id="KW-1185">Reference proteome</keyword>
<protein>
    <recommendedName>
        <fullName evidence="3">Roadblock/LC7 domain-containing protein</fullName>
    </recommendedName>
</protein>